<comment type="subcellular location">
    <subcellularLocation>
        <location evidence="1">Cytoplasm</location>
    </subcellularLocation>
</comment>
<keyword evidence="5" id="KW-0808">Transferase</keyword>
<feature type="domain" description="PTS EIIA type-4" evidence="8">
    <location>
        <begin position="1"/>
        <end position="126"/>
    </location>
</feature>
<reference evidence="9 10" key="1">
    <citation type="submission" date="2017-05" db="EMBL/GenBank/DDBJ databases">
        <title>Vagococcus spp. assemblies.</title>
        <authorList>
            <person name="Gulvik C.A."/>
        </authorList>
    </citation>
    <scope>NUCLEOTIDE SEQUENCE [LARGE SCALE GENOMIC DNA]</scope>
    <source>
        <strain evidence="9 10">NCFB 2777</strain>
    </source>
</reference>
<dbReference type="GO" id="GO:0009401">
    <property type="term" value="P:phosphoenolpyruvate-dependent sugar phosphotransferase system"/>
    <property type="evidence" value="ECO:0007669"/>
    <property type="project" value="UniProtKB-KW"/>
</dbReference>
<evidence type="ECO:0000259" key="8">
    <source>
        <dbReference type="PROSITE" id="PS51096"/>
    </source>
</evidence>
<dbReference type="PANTHER" id="PTHR33799">
    <property type="entry name" value="PTS PERMEASE-RELATED-RELATED"/>
    <property type="match status" value="1"/>
</dbReference>
<evidence type="ECO:0000256" key="7">
    <source>
        <dbReference type="ARBA" id="ARBA00022777"/>
    </source>
</evidence>
<keyword evidence="10" id="KW-1185">Reference proteome</keyword>
<protein>
    <recommendedName>
        <fullName evidence="8">PTS EIIA type-4 domain-containing protein</fullName>
    </recommendedName>
</protein>
<dbReference type="GeneID" id="98566913"/>
<keyword evidence="3" id="KW-0963">Cytoplasm</keyword>
<keyword evidence="7" id="KW-0418">Kinase</keyword>
<dbReference type="InterPro" id="IPR004701">
    <property type="entry name" value="PTS_EIIA_man-typ"/>
</dbReference>
<dbReference type="SUPFAM" id="SSF53062">
    <property type="entry name" value="PTS system fructose IIA component-like"/>
    <property type="match status" value="1"/>
</dbReference>
<evidence type="ECO:0000256" key="6">
    <source>
        <dbReference type="ARBA" id="ARBA00022683"/>
    </source>
</evidence>
<dbReference type="PROSITE" id="PS51096">
    <property type="entry name" value="PTS_EIIA_TYPE_4"/>
    <property type="match status" value="1"/>
</dbReference>
<evidence type="ECO:0000256" key="4">
    <source>
        <dbReference type="ARBA" id="ARBA00022597"/>
    </source>
</evidence>
<gene>
    <name evidence="9" type="ORF">CBF35_00910</name>
</gene>
<keyword evidence="2" id="KW-0813">Transport</keyword>
<keyword evidence="6" id="KW-0598">Phosphotransferase system</keyword>
<evidence type="ECO:0000256" key="1">
    <source>
        <dbReference type="ARBA" id="ARBA00004496"/>
    </source>
</evidence>
<evidence type="ECO:0000313" key="10">
    <source>
        <dbReference type="Proteomes" id="UP000287239"/>
    </source>
</evidence>
<evidence type="ECO:0000256" key="2">
    <source>
        <dbReference type="ARBA" id="ARBA00022448"/>
    </source>
</evidence>
<accession>A0A429ZVU3</accession>
<dbReference type="RefSeq" id="WP_126778006.1">
    <property type="nucleotide sequence ID" value="NZ_NGJU01000001.1"/>
</dbReference>
<dbReference type="Gene3D" id="3.40.50.510">
    <property type="entry name" value="Phosphotransferase system, mannose-type IIA component"/>
    <property type="match status" value="1"/>
</dbReference>
<dbReference type="AlphaFoldDB" id="A0A429ZVU3"/>
<dbReference type="GO" id="GO:0016020">
    <property type="term" value="C:membrane"/>
    <property type="evidence" value="ECO:0007669"/>
    <property type="project" value="InterPro"/>
</dbReference>
<evidence type="ECO:0000256" key="5">
    <source>
        <dbReference type="ARBA" id="ARBA00022679"/>
    </source>
</evidence>
<name>A0A429ZVU3_9ENTE</name>
<proteinExistence type="predicted"/>
<keyword evidence="4" id="KW-0762">Sugar transport</keyword>
<dbReference type="InterPro" id="IPR036662">
    <property type="entry name" value="PTS_EIIA_man-typ_sf"/>
</dbReference>
<dbReference type="Proteomes" id="UP000287239">
    <property type="component" value="Unassembled WGS sequence"/>
</dbReference>
<dbReference type="EMBL" id="NGJU01000001">
    <property type="protein sequence ID" value="RST97883.1"/>
    <property type="molecule type" value="Genomic_DNA"/>
</dbReference>
<dbReference type="Pfam" id="PF03610">
    <property type="entry name" value="EIIA-man"/>
    <property type="match status" value="1"/>
</dbReference>
<comment type="caution">
    <text evidence="9">The sequence shown here is derived from an EMBL/GenBank/DDBJ whole genome shotgun (WGS) entry which is preliminary data.</text>
</comment>
<dbReference type="GO" id="GO:0005737">
    <property type="term" value="C:cytoplasm"/>
    <property type="evidence" value="ECO:0007669"/>
    <property type="project" value="UniProtKB-SubCell"/>
</dbReference>
<dbReference type="GO" id="GO:0016301">
    <property type="term" value="F:kinase activity"/>
    <property type="evidence" value="ECO:0007669"/>
    <property type="project" value="UniProtKB-KW"/>
</dbReference>
<dbReference type="InterPro" id="IPR033887">
    <property type="entry name" value="PTS_IIA_man"/>
</dbReference>
<evidence type="ECO:0000313" key="9">
    <source>
        <dbReference type="EMBL" id="RST97883.1"/>
    </source>
</evidence>
<evidence type="ECO:0000256" key="3">
    <source>
        <dbReference type="ARBA" id="ARBA00022490"/>
    </source>
</evidence>
<dbReference type="PANTHER" id="PTHR33799:SF1">
    <property type="entry name" value="PTS SYSTEM MANNOSE-SPECIFIC EIIAB COMPONENT-RELATED"/>
    <property type="match status" value="1"/>
</dbReference>
<dbReference type="OrthoDB" id="9799827at2"/>
<organism evidence="9 10">
    <name type="scientific">Vagococcus salmoninarum</name>
    <dbReference type="NCBI Taxonomy" id="2739"/>
    <lineage>
        <taxon>Bacteria</taxon>
        <taxon>Bacillati</taxon>
        <taxon>Bacillota</taxon>
        <taxon>Bacilli</taxon>
        <taxon>Lactobacillales</taxon>
        <taxon>Enterococcaceae</taxon>
        <taxon>Vagococcus</taxon>
    </lineage>
</organism>
<dbReference type="InterPro" id="IPR051471">
    <property type="entry name" value="Bacterial_PTS_sugar_comp"/>
</dbReference>
<sequence length="137" mass="14900">MIGIQVVTHGKLGHGLADGLQMIVGDVPQFAYCQLKSEQSIADYRQAVLIQTQSLEQGQGVLVFADLLGGTPYNTACFNSRHFSTTKYQIITGVNLSLLISAVLKREEANLTELVQQLMQPTECGIELSAFSQLTTP</sequence>
<dbReference type="CDD" id="cd00006">
    <property type="entry name" value="PTS_IIA_man"/>
    <property type="match status" value="1"/>
</dbReference>